<evidence type="ECO:0000313" key="2">
    <source>
        <dbReference type="Proteomes" id="UP000021175"/>
    </source>
</evidence>
<protein>
    <submittedName>
        <fullName evidence="1">Transposase</fullName>
    </submittedName>
</protein>
<reference evidence="1 2" key="1">
    <citation type="submission" date="2014-02" db="EMBL/GenBank/DDBJ databases">
        <authorList>
            <person name="Sears C."/>
            <person name="Carroll K."/>
            <person name="Sack B.R."/>
            <person name="Qadri F."/>
            <person name="Myers L.L."/>
            <person name="Chung G.-T."/>
            <person name="Escheverria P."/>
            <person name="Fraser C.M."/>
            <person name="Sadzewicz L."/>
            <person name="Shefchek K.A."/>
            <person name="Tallon L."/>
            <person name="Das S.P."/>
            <person name="Daugherty S."/>
            <person name="Mongodin E.F."/>
        </authorList>
    </citation>
    <scope>NUCLEOTIDE SEQUENCE [LARGE SCALE GENOMIC DNA]</scope>
    <source>
        <strain evidence="1 2">3783N1-6</strain>
    </source>
</reference>
<comment type="caution">
    <text evidence="1">The sequence shown here is derived from an EMBL/GenBank/DDBJ whole genome shotgun (WGS) entry which is preliminary data.</text>
</comment>
<evidence type="ECO:0000313" key="1">
    <source>
        <dbReference type="EMBL" id="EYB11644.1"/>
    </source>
</evidence>
<accession>A0AB73AR02</accession>
<dbReference type="EMBL" id="JGEU01000029">
    <property type="protein sequence ID" value="EYB11644.1"/>
    <property type="molecule type" value="Genomic_DNA"/>
</dbReference>
<proteinExistence type="predicted"/>
<name>A0AB73AR02_BACFG</name>
<dbReference type="AlphaFoldDB" id="A0AB73AR02"/>
<sequence length="45" mass="5520">MYLTDLEAIQLQVTKKILDLQERKRKYDLSEIWNVIFYIVNIAYQ</sequence>
<gene>
    <name evidence="1" type="ORF">M119_0297</name>
</gene>
<dbReference type="Proteomes" id="UP000021175">
    <property type="component" value="Unassembled WGS sequence"/>
</dbReference>
<organism evidence="1 2">
    <name type="scientific">Bacteroides fragilis str. 3783N1-6</name>
    <dbReference type="NCBI Taxonomy" id="1339310"/>
    <lineage>
        <taxon>Bacteria</taxon>
        <taxon>Pseudomonadati</taxon>
        <taxon>Bacteroidota</taxon>
        <taxon>Bacteroidia</taxon>
        <taxon>Bacteroidales</taxon>
        <taxon>Bacteroidaceae</taxon>
        <taxon>Bacteroides</taxon>
    </lineage>
</organism>